<dbReference type="PANTHER" id="PTHR30531:SF12">
    <property type="entry name" value="FLAGELLAR BIOSYNTHETIC PROTEIN FLHB"/>
    <property type="match status" value="1"/>
</dbReference>
<dbReference type="GO" id="GO:0009306">
    <property type="term" value="P:protein secretion"/>
    <property type="evidence" value="ECO:0007669"/>
    <property type="project" value="InterPro"/>
</dbReference>
<comment type="similarity">
    <text evidence="1">Belongs to the type III secretion exporter family.</text>
</comment>
<dbReference type="PANTHER" id="PTHR30531">
    <property type="entry name" value="FLAGELLAR BIOSYNTHETIC PROTEIN FLHB"/>
    <property type="match status" value="1"/>
</dbReference>
<keyword evidence="3" id="KW-0813">Transport</keyword>
<name>A0A545U0A2_9GAMM</name>
<dbReference type="InterPro" id="IPR029025">
    <property type="entry name" value="T3SS_substrate_exporter_C"/>
</dbReference>
<dbReference type="SUPFAM" id="SSF160544">
    <property type="entry name" value="EscU C-terminal domain-like"/>
    <property type="match status" value="1"/>
</dbReference>
<evidence type="ECO:0000313" key="6">
    <source>
        <dbReference type="EMBL" id="TQV82894.1"/>
    </source>
</evidence>
<evidence type="ECO:0000256" key="3">
    <source>
        <dbReference type="ARBA" id="ARBA00023225"/>
    </source>
</evidence>
<dbReference type="Proteomes" id="UP000315439">
    <property type="component" value="Unassembled WGS sequence"/>
</dbReference>
<sequence>MNAGNSSNQKLGSQKAAALKYDGENAPKLVAKGTGELARQIIDSAKEHDIHIHNDPLLIDVLGRLELGEEIPRELYLAVAKIIAFAYFLQGKHPEHKPDQSISIDSRLTENKELE</sequence>
<dbReference type="Pfam" id="PF01312">
    <property type="entry name" value="Bac_export_2"/>
    <property type="match status" value="1"/>
</dbReference>
<evidence type="ECO:0000256" key="5">
    <source>
        <dbReference type="SAM" id="MobiDB-lite"/>
    </source>
</evidence>
<reference evidence="6 7" key="1">
    <citation type="submission" date="2019-07" db="EMBL/GenBank/DDBJ databases">
        <title>Draft genome for Aliikangiella sp. M105.</title>
        <authorList>
            <person name="Wang G."/>
        </authorList>
    </citation>
    <scope>NUCLEOTIDE SEQUENCE [LARGE SCALE GENOMIC DNA]</scope>
    <source>
        <strain evidence="6 7">M105</strain>
    </source>
</reference>
<comment type="function">
    <text evidence="4">Required for formation of the rod structure in the basal body of the flagellar apparatus. Together with FliI and FliH, may constitute the export apparatus of flagellin.</text>
</comment>
<dbReference type="RefSeq" id="WP_142934609.1">
    <property type="nucleotide sequence ID" value="NZ_ML660171.1"/>
</dbReference>
<proteinExistence type="inferred from homology"/>
<feature type="region of interest" description="Disordered" evidence="5">
    <location>
        <begin position="93"/>
        <end position="115"/>
    </location>
</feature>
<evidence type="ECO:0000256" key="2">
    <source>
        <dbReference type="ARBA" id="ARBA00021622"/>
    </source>
</evidence>
<keyword evidence="7" id="KW-1185">Reference proteome</keyword>
<evidence type="ECO:0000313" key="7">
    <source>
        <dbReference type="Proteomes" id="UP000315439"/>
    </source>
</evidence>
<dbReference type="AlphaFoldDB" id="A0A545U0A2"/>
<organism evidence="6 7">
    <name type="scientific">Aliikangiella coralliicola</name>
    <dbReference type="NCBI Taxonomy" id="2592383"/>
    <lineage>
        <taxon>Bacteria</taxon>
        <taxon>Pseudomonadati</taxon>
        <taxon>Pseudomonadota</taxon>
        <taxon>Gammaproteobacteria</taxon>
        <taxon>Oceanospirillales</taxon>
        <taxon>Pleioneaceae</taxon>
        <taxon>Aliikangiella</taxon>
    </lineage>
</organism>
<evidence type="ECO:0000256" key="4">
    <source>
        <dbReference type="ARBA" id="ARBA00025078"/>
    </source>
</evidence>
<keyword evidence="3" id="KW-1006">Bacterial flagellum protein export</keyword>
<dbReference type="InterPro" id="IPR006135">
    <property type="entry name" value="T3SS_substrate_exporter"/>
</dbReference>
<gene>
    <name evidence="6" type="ORF">FLL46_24295</name>
</gene>
<dbReference type="OrthoDB" id="5244399at2"/>
<protein>
    <recommendedName>
        <fullName evidence="2">Flagellar biosynthetic protein FlhB</fullName>
    </recommendedName>
</protein>
<dbReference type="Gene3D" id="3.40.1690.10">
    <property type="entry name" value="secretion proteins EscU"/>
    <property type="match status" value="1"/>
</dbReference>
<keyword evidence="3" id="KW-0653">Protein transport</keyword>
<evidence type="ECO:0000256" key="1">
    <source>
        <dbReference type="ARBA" id="ARBA00010690"/>
    </source>
</evidence>
<dbReference type="GO" id="GO:0005886">
    <property type="term" value="C:plasma membrane"/>
    <property type="evidence" value="ECO:0007669"/>
    <property type="project" value="TreeGrafter"/>
</dbReference>
<dbReference type="EMBL" id="VIKS01000015">
    <property type="protein sequence ID" value="TQV82894.1"/>
    <property type="molecule type" value="Genomic_DNA"/>
</dbReference>
<comment type="caution">
    <text evidence="6">The sequence shown here is derived from an EMBL/GenBank/DDBJ whole genome shotgun (WGS) entry which is preliminary data.</text>
</comment>
<accession>A0A545U0A2</accession>